<sequence>MTGAGQSLLPYGCRLEQNRTWTVFITMSGKVAELGFYRATRLTELDARELAALFNRNTVGTPSRPSHPAMQGPPDKW</sequence>
<evidence type="ECO:0000313" key="2">
    <source>
        <dbReference type="EMBL" id="SOC44064.1"/>
    </source>
</evidence>
<organism evidence="2 3">
    <name type="scientific">Rhizobium subbaraonis</name>
    <dbReference type="NCBI Taxonomy" id="908946"/>
    <lineage>
        <taxon>Bacteria</taxon>
        <taxon>Pseudomonadati</taxon>
        <taxon>Pseudomonadota</taxon>
        <taxon>Alphaproteobacteria</taxon>
        <taxon>Hyphomicrobiales</taxon>
        <taxon>Rhizobiaceae</taxon>
        <taxon>Rhizobium/Agrobacterium group</taxon>
        <taxon>Rhizobium</taxon>
    </lineage>
</organism>
<keyword evidence="3" id="KW-1185">Reference proteome</keyword>
<dbReference type="Proteomes" id="UP000219167">
    <property type="component" value="Unassembled WGS sequence"/>
</dbReference>
<proteinExistence type="predicted"/>
<evidence type="ECO:0000313" key="3">
    <source>
        <dbReference type="Proteomes" id="UP000219167"/>
    </source>
</evidence>
<name>A0A285UQA6_9HYPH</name>
<reference evidence="2 3" key="1">
    <citation type="submission" date="2017-08" db="EMBL/GenBank/DDBJ databases">
        <authorList>
            <person name="de Groot N.N."/>
        </authorList>
    </citation>
    <scope>NUCLEOTIDE SEQUENCE [LARGE SCALE GENOMIC DNA]</scope>
    <source>
        <strain evidence="2 3">JC85</strain>
    </source>
</reference>
<dbReference type="AlphaFoldDB" id="A0A285UQA6"/>
<dbReference type="EMBL" id="OBQD01000012">
    <property type="protein sequence ID" value="SOC44064.1"/>
    <property type="molecule type" value="Genomic_DNA"/>
</dbReference>
<gene>
    <name evidence="2" type="ORF">SAMN05892877_11256</name>
</gene>
<accession>A0A285UQA6</accession>
<feature type="region of interest" description="Disordered" evidence="1">
    <location>
        <begin position="57"/>
        <end position="77"/>
    </location>
</feature>
<evidence type="ECO:0000256" key="1">
    <source>
        <dbReference type="SAM" id="MobiDB-lite"/>
    </source>
</evidence>
<protein>
    <submittedName>
        <fullName evidence="2">Uncharacterized protein</fullName>
    </submittedName>
</protein>